<proteinExistence type="predicted"/>
<comment type="caution">
    <text evidence="1">The sequence shown here is derived from an EMBL/GenBank/DDBJ whole genome shotgun (WGS) entry which is preliminary data.</text>
</comment>
<evidence type="ECO:0000313" key="1">
    <source>
        <dbReference type="EMBL" id="MCT2042440.1"/>
    </source>
</evidence>
<organism evidence="1 2">
    <name type="scientific">Pseudoclavibacter albus</name>
    <dbReference type="NCBI Taxonomy" id="272241"/>
    <lineage>
        <taxon>Bacteria</taxon>
        <taxon>Bacillati</taxon>
        <taxon>Actinomycetota</taxon>
        <taxon>Actinomycetes</taxon>
        <taxon>Micrococcales</taxon>
        <taxon>Microbacteriaceae</taxon>
        <taxon>Pseudoclavibacter</taxon>
    </lineage>
</organism>
<gene>
    <name evidence="1" type="ORF">M3D15_03690</name>
</gene>
<evidence type="ECO:0000313" key="2">
    <source>
        <dbReference type="Proteomes" id="UP001525379"/>
    </source>
</evidence>
<reference evidence="1 2" key="1">
    <citation type="submission" date="2022-04" db="EMBL/GenBank/DDBJ databases">
        <title>Human microbiome associated bacterial genomes.</title>
        <authorList>
            <person name="Sandstrom S."/>
            <person name="Salamzade R."/>
            <person name="Kalan L.R."/>
        </authorList>
    </citation>
    <scope>NUCLEOTIDE SEQUENCE [LARGE SCALE GENOMIC DNA]</scope>
    <source>
        <strain evidence="2">p3-SID1799</strain>
    </source>
</reference>
<sequence>MRMSEFQRAVADEFGDAYGRSLLNDLVLGVLGDRTAREALHGGVPPRKVWLALCDAMDVPQERRIGVGRLEPLKRSS</sequence>
<dbReference type="InterPro" id="IPR021408">
    <property type="entry name" value="DUF3046"/>
</dbReference>
<dbReference type="EMBL" id="JALXSQ010000009">
    <property type="protein sequence ID" value="MCT2042440.1"/>
    <property type="molecule type" value="Genomic_DNA"/>
</dbReference>
<dbReference type="Proteomes" id="UP001525379">
    <property type="component" value="Unassembled WGS sequence"/>
</dbReference>
<name>A0ABT2HVV1_9MICO</name>
<protein>
    <submittedName>
        <fullName evidence="1">DUF3046 domain-containing protein</fullName>
    </submittedName>
</protein>
<accession>A0ABT2HVV1</accession>
<dbReference type="Pfam" id="PF11248">
    <property type="entry name" value="DUF3046"/>
    <property type="match status" value="1"/>
</dbReference>
<keyword evidence="2" id="KW-1185">Reference proteome</keyword>